<dbReference type="SUPFAM" id="SSF51011">
    <property type="entry name" value="Glycosyl hydrolase domain"/>
    <property type="match status" value="1"/>
</dbReference>
<dbReference type="InterPro" id="IPR000322">
    <property type="entry name" value="Glyco_hydro_31_TIM"/>
</dbReference>
<feature type="domain" description="Glycosyl hydrolase family 31 C-terminal" evidence="4">
    <location>
        <begin position="496"/>
        <end position="586"/>
    </location>
</feature>
<dbReference type="EMBL" id="SSHM01000001">
    <property type="protein sequence ID" value="THC81151.1"/>
    <property type="molecule type" value="Genomic_DNA"/>
</dbReference>
<keyword evidence="2" id="KW-0378">Hydrolase</keyword>
<proteinExistence type="inferred from homology"/>
<evidence type="ECO:0000313" key="6">
    <source>
        <dbReference type="EMBL" id="THC81151.1"/>
    </source>
</evidence>
<evidence type="ECO:0000256" key="2">
    <source>
        <dbReference type="RuleBase" id="RU361185"/>
    </source>
</evidence>
<dbReference type="PANTHER" id="PTHR22762">
    <property type="entry name" value="ALPHA-GLUCOSIDASE"/>
    <property type="match status" value="1"/>
</dbReference>
<dbReference type="AlphaFoldDB" id="A0A508YZT4"/>
<sequence length="749" mass="85331">MNQKNQIVGEQYRFTVITDKMIRMEYQPEGQFEDATTQIVTNRDFAQPKFKVYRDMDGFAVQIETDSFHLYYRDGEFNGANLFIDTKYNYQTHYSRWHYGDSDPKNLLGTARTLDGADGSIPLAPGIMSKNGFAILDDSQSMLQSGSTIRNRSVAEVDIYGFAYGHDYRAALRDYYQLTGFPPSVPRFALGNWWSRFYPYTQKTYLDLMERFQKSGIPISVAVLDMNWHITDIPAKYGSGWTGYTWNRSLFPDPVKLLQTLHAQGKRVTLNVHPAAGIRPSEAQYQAVAKAVGIDPASQRPVLFDLNNRQFVKAYFNLVHHPLELEGVDFWWIDWQQGKARSRTQIDPLWTLNALHFLDQQQEKGDQALILSRYAGPGSHRYPIGFSGDSIASWQSLKFQPYFTATATNIGYTWWSHDIGGHMHGHYDPELSLRWLQFGIFSPIMRLHSSDNPFMGKEPWNYDAVITKTMIRFMRLRAQLVPYLATADILTHQKGRALIEPIYYRDSEAEEAYQFKNEYFFGSEMLVVPITSPSDETTGLASVKGYVPAGTWTDFFTQQIYTGPAVVKFHRNSEDYPVLVRSGGIIPLAVDPMAPVDTLPGAMTIKLFPGERNKYVLREQTASGMAQTKFTWDPKTKIFTIKVSDPANIIPTERVYQLEAIGYEGYLDPIDGHKDHELTLKLKPQDHQGAKLARVFTILQHAKLGFDLKKQLWQAIKDMPRAKAALALTSLAPESLSDALLEILLNDEA</sequence>
<evidence type="ECO:0000313" key="5">
    <source>
        <dbReference type="EMBL" id="NZA04677.1"/>
    </source>
</evidence>
<keyword evidence="2" id="KW-0326">Glycosidase</keyword>
<protein>
    <submittedName>
        <fullName evidence="5">Alpha-xylosidase</fullName>
    </submittedName>
</protein>
<dbReference type="InterPro" id="IPR048395">
    <property type="entry name" value="Glyco_hydro_31_C"/>
</dbReference>
<dbReference type="GO" id="GO:0090599">
    <property type="term" value="F:alpha-glucosidase activity"/>
    <property type="evidence" value="ECO:0007669"/>
    <property type="project" value="TreeGrafter"/>
</dbReference>
<organism evidence="5 8">
    <name type="scientific">Lacticaseibacillus rhamnosus</name>
    <name type="common">Lactobacillus rhamnosus</name>
    <dbReference type="NCBI Taxonomy" id="47715"/>
    <lineage>
        <taxon>Bacteria</taxon>
        <taxon>Bacillati</taxon>
        <taxon>Bacillota</taxon>
        <taxon>Bacilli</taxon>
        <taxon>Lactobacillales</taxon>
        <taxon>Lactobacillaceae</taxon>
        <taxon>Lacticaseibacillus</taxon>
    </lineage>
</organism>
<dbReference type="RefSeq" id="WP_005691604.1">
    <property type="nucleotide sequence ID" value="NZ_CABFNI010000015.1"/>
</dbReference>
<dbReference type="GO" id="GO:0005975">
    <property type="term" value="P:carbohydrate metabolic process"/>
    <property type="evidence" value="ECO:0007669"/>
    <property type="project" value="InterPro"/>
</dbReference>
<evidence type="ECO:0000313" key="8">
    <source>
        <dbReference type="Proteomes" id="UP000552935"/>
    </source>
</evidence>
<dbReference type="Gene3D" id="2.60.40.1180">
    <property type="entry name" value="Golgi alpha-mannosidase II"/>
    <property type="match status" value="1"/>
</dbReference>
<evidence type="ECO:0000313" key="7">
    <source>
        <dbReference type="Proteomes" id="UP000307517"/>
    </source>
</evidence>
<dbReference type="Pfam" id="PF21365">
    <property type="entry name" value="Glyco_hydro_31_3rd"/>
    <property type="match status" value="1"/>
</dbReference>
<dbReference type="InterPro" id="IPR017853">
    <property type="entry name" value="GH"/>
</dbReference>
<evidence type="ECO:0000259" key="3">
    <source>
        <dbReference type="Pfam" id="PF01055"/>
    </source>
</evidence>
<dbReference type="InterPro" id="IPR013780">
    <property type="entry name" value="Glyco_hydro_b"/>
</dbReference>
<gene>
    <name evidence="6" type="ORF">E6L36_12745</name>
    <name evidence="5" type="ORF">H0N82_06050</name>
</gene>
<evidence type="ECO:0000259" key="4">
    <source>
        <dbReference type="Pfam" id="PF21365"/>
    </source>
</evidence>
<dbReference type="PANTHER" id="PTHR22762:SF89">
    <property type="entry name" value="ALPHA-XYLOSIDASE"/>
    <property type="match status" value="1"/>
</dbReference>
<dbReference type="Proteomes" id="UP000307517">
    <property type="component" value="Unassembled WGS sequence"/>
</dbReference>
<dbReference type="Pfam" id="PF01055">
    <property type="entry name" value="Glyco_hydro_31_2nd"/>
    <property type="match status" value="1"/>
</dbReference>
<dbReference type="Gene3D" id="3.20.20.80">
    <property type="entry name" value="Glycosidases"/>
    <property type="match status" value="1"/>
</dbReference>
<dbReference type="EMBL" id="JACCKI010000003">
    <property type="protein sequence ID" value="NZA04677.1"/>
    <property type="molecule type" value="Genomic_DNA"/>
</dbReference>
<dbReference type="CDD" id="cd06595">
    <property type="entry name" value="GH31_u1"/>
    <property type="match status" value="1"/>
</dbReference>
<comment type="similarity">
    <text evidence="1 2">Belongs to the glycosyl hydrolase 31 family.</text>
</comment>
<dbReference type="GO" id="GO:0006491">
    <property type="term" value="P:N-glycan processing"/>
    <property type="evidence" value="ECO:0007669"/>
    <property type="project" value="TreeGrafter"/>
</dbReference>
<name>A0A508YZT4_LACRH</name>
<feature type="domain" description="Glycoside hydrolase family 31 TIM barrel" evidence="3">
    <location>
        <begin position="182"/>
        <end position="486"/>
    </location>
</feature>
<reference evidence="6 7" key="1">
    <citation type="submission" date="2019-04" db="EMBL/GenBank/DDBJ databases">
        <title>Genome Announcement to Ensure Probiotic Safety of Lactobacillus rhamnosus UBLR-58.</title>
        <authorList>
            <person name="Sulthana A."/>
            <person name="Lakshmi S.G."/>
            <person name="Madempudi R.S."/>
        </authorList>
    </citation>
    <scope>NUCLEOTIDE SEQUENCE [LARGE SCALE GENOMIC DNA]</scope>
    <source>
        <strain evidence="6 7">UBLR-58</strain>
    </source>
</reference>
<evidence type="ECO:0000256" key="1">
    <source>
        <dbReference type="ARBA" id="ARBA00007806"/>
    </source>
</evidence>
<reference evidence="5 8" key="2">
    <citation type="submission" date="2020-07" db="EMBL/GenBank/DDBJ databases">
        <title>Organ Donor 1.</title>
        <authorList>
            <person name="Marsh A.J."/>
            <person name="Azcarate-Peril M.A."/>
        </authorList>
    </citation>
    <scope>NUCLEOTIDE SEQUENCE [LARGE SCALE GENOMIC DNA]</scope>
    <source>
        <strain evidence="5 8">AMC0712</strain>
    </source>
</reference>
<accession>A0A508YZT4</accession>
<dbReference type="SUPFAM" id="SSF51445">
    <property type="entry name" value="(Trans)glycosidases"/>
    <property type="match status" value="1"/>
</dbReference>
<dbReference type="Proteomes" id="UP000552935">
    <property type="component" value="Unassembled WGS sequence"/>
</dbReference>
<comment type="caution">
    <text evidence="5">The sequence shown here is derived from an EMBL/GenBank/DDBJ whole genome shotgun (WGS) entry which is preliminary data.</text>
</comment>